<sequence length="146" mass="16180">MINKTYVCIFYVLAAEALALPLLNPYLQKNASFSHGVNFAVAGSTSLSKSVLLQNRIVQPATNSSLSVQFNWFKNHLQTLCSFKTECAHILKNALFMVGEIGGNDFNYAFLQRKTLDEARSLVPHVVHQVVDIADVSISNHLVKLT</sequence>
<accession>A0A835IV46</accession>
<proteinExistence type="inferred from homology"/>
<dbReference type="PANTHER" id="PTHR22835:SF517">
    <property type="entry name" value="GDSL-LIKE LIPASE_ACYLHYDROLASE FAMILY PROTEIN, EXPRESSED"/>
    <property type="match status" value="1"/>
</dbReference>
<name>A0A835IV46_9MAGN</name>
<feature type="signal peptide" evidence="2">
    <location>
        <begin position="1"/>
        <end position="19"/>
    </location>
</feature>
<dbReference type="Gene3D" id="3.40.50.1110">
    <property type="entry name" value="SGNH hydrolase"/>
    <property type="match status" value="1"/>
</dbReference>
<feature type="chain" id="PRO_5032936509" evidence="2">
    <location>
        <begin position="20"/>
        <end position="146"/>
    </location>
</feature>
<dbReference type="Proteomes" id="UP000631114">
    <property type="component" value="Unassembled WGS sequence"/>
</dbReference>
<evidence type="ECO:0000256" key="2">
    <source>
        <dbReference type="SAM" id="SignalP"/>
    </source>
</evidence>
<comment type="similarity">
    <text evidence="1">Belongs to the 'GDSL' lipolytic enzyme family.</text>
</comment>
<keyword evidence="4" id="KW-1185">Reference proteome</keyword>
<reference evidence="3 4" key="1">
    <citation type="submission" date="2020-10" db="EMBL/GenBank/DDBJ databases">
        <title>The Coptis chinensis genome and diversification of protoberbering-type alkaloids.</title>
        <authorList>
            <person name="Wang B."/>
            <person name="Shu S."/>
            <person name="Song C."/>
            <person name="Liu Y."/>
        </authorList>
    </citation>
    <scope>NUCLEOTIDE SEQUENCE [LARGE SCALE GENOMIC DNA]</scope>
    <source>
        <strain evidence="3">HL-2020</strain>
        <tissue evidence="3">Leaf</tissue>
    </source>
</reference>
<evidence type="ECO:0000256" key="1">
    <source>
        <dbReference type="ARBA" id="ARBA00008668"/>
    </source>
</evidence>
<organism evidence="3 4">
    <name type="scientific">Coptis chinensis</name>
    <dbReference type="NCBI Taxonomy" id="261450"/>
    <lineage>
        <taxon>Eukaryota</taxon>
        <taxon>Viridiplantae</taxon>
        <taxon>Streptophyta</taxon>
        <taxon>Embryophyta</taxon>
        <taxon>Tracheophyta</taxon>
        <taxon>Spermatophyta</taxon>
        <taxon>Magnoliopsida</taxon>
        <taxon>Ranunculales</taxon>
        <taxon>Ranunculaceae</taxon>
        <taxon>Coptidoideae</taxon>
        <taxon>Coptis</taxon>
    </lineage>
</organism>
<evidence type="ECO:0000313" key="3">
    <source>
        <dbReference type="EMBL" id="KAF9625700.1"/>
    </source>
</evidence>
<dbReference type="EMBL" id="JADFTS010000001">
    <property type="protein sequence ID" value="KAF9625700.1"/>
    <property type="molecule type" value="Genomic_DNA"/>
</dbReference>
<evidence type="ECO:0000313" key="4">
    <source>
        <dbReference type="Proteomes" id="UP000631114"/>
    </source>
</evidence>
<dbReference type="PANTHER" id="PTHR22835">
    <property type="entry name" value="ZINC FINGER FYVE DOMAIN CONTAINING PROTEIN"/>
    <property type="match status" value="1"/>
</dbReference>
<comment type="caution">
    <text evidence="3">The sequence shown here is derived from an EMBL/GenBank/DDBJ whole genome shotgun (WGS) entry which is preliminary data.</text>
</comment>
<protein>
    <submittedName>
        <fullName evidence="3">Uncharacterized protein</fullName>
    </submittedName>
</protein>
<dbReference type="OrthoDB" id="1734814at2759"/>
<keyword evidence="2" id="KW-0732">Signal</keyword>
<dbReference type="InterPro" id="IPR036514">
    <property type="entry name" value="SGNH_hydro_sf"/>
</dbReference>
<dbReference type="AlphaFoldDB" id="A0A835IV46"/>
<gene>
    <name evidence="3" type="ORF">IFM89_026280</name>
</gene>